<feature type="compositionally biased region" description="Low complexity" evidence="2">
    <location>
        <begin position="527"/>
        <end position="540"/>
    </location>
</feature>
<reference evidence="4" key="1">
    <citation type="journal article" date="2014" name="Nat. Commun.">
        <title>The emerging biofuel crop Camelina sativa retains a highly undifferentiated hexaploid genome structure.</title>
        <authorList>
            <person name="Kagale S."/>
            <person name="Koh C."/>
            <person name="Nixon J."/>
            <person name="Bollina V."/>
            <person name="Clarke W.E."/>
            <person name="Tuteja R."/>
            <person name="Spillane C."/>
            <person name="Robinson S.J."/>
            <person name="Links M.G."/>
            <person name="Clarke C."/>
            <person name="Higgins E.E."/>
            <person name="Huebert T."/>
            <person name="Sharpe A.G."/>
            <person name="Parkin I.A."/>
        </authorList>
    </citation>
    <scope>NUCLEOTIDE SEQUENCE [LARGE SCALE GENOMIC DNA]</scope>
    <source>
        <strain evidence="4">cv. DH55</strain>
    </source>
</reference>
<proteinExistence type="predicted"/>
<dbReference type="Pfam" id="PF25597">
    <property type="entry name" value="SH3_retrovirus"/>
    <property type="match status" value="1"/>
</dbReference>
<dbReference type="GeneID" id="104779327"/>
<evidence type="ECO:0000256" key="1">
    <source>
        <dbReference type="ARBA" id="ARBA00022670"/>
    </source>
</evidence>
<dbReference type="InterPro" id="IPR057670">
    <property type="entry name" value="SH3_retrovirus"/>
</dbReference>
<dbReference type="SUPFAM" id="SSF53098">
    <property type="entry name" value="Ribonuclease H-like"/>
    <property type="match status" value="1"/>
</dbReference>
<name>A0ABM0YJK2_CAMSA</name>
<keyword evidence="1" id="KW-0645">Protease</keyword>
<protein>
    <submittedName>
        <fullName evidence="5">Uncharacterized protein LOC104779327</fullName>
    </submittedName>
</protein>
<organism evidence="4 5">
    <name type="scientific">Camelina sativa</name>
    <name type="common">False flax</name>
    <name type="synonym">Myagrum sativum</name>
    <dbReference type="NCBI Taxonomy" id="90675"/>
    <lineage>
        <taxon>Eukaryota</taxon>
        <taxon>Viridiplantae</taxon>
        <taxon>Streptophyta</taxon>
        <taxon>Embryophyta</taxon>
        <taxon>Tracheophyta</taxon>
        <taxon>Spermatophyta</taxon>
        <taxon>Magnoliopsida</taxon>
        <taxon>eudicotyledons</taxon>
        <taxon>Gunneridae</taxon>
        <taxon>Pentapetalae</taxon>
        <taxon>rosids</taxon>
        <taxon>malvids</taxon>
        <taxon>Brassicales</taxon>
        <taxon>Brassicaceae</taxon>
        <taxon>Camelineae</taxon>
        <taxon>Camelina</taxon>
    </lineage>
</organism>
<dbReference type="Pfam" id="PF00665">
    <property type="entry name" value="rve"/>
    <property type="match status" value="1"/>
</dbReference>
<dbReference type="InterPro" id="IPR054722">
    <property type="entry name" value="PolX-like_BBD"/>
</dbReference>
<evidence type="ECO:0000313" key="5">
    <source>
        <dbReference type="RefSeq" id="XP_010501984.1"/>
    </source>
</evidence>
<dbReference type="Proteomes" id="UP000694864">
    <property type="component" value="Chromosome 3"/>
</dbReference>
<dbReference type="Gene3D" id="3.30.420.10">
    <property type="entry name" value="Ribonuclease H-like superfamily/Ribonuclease H"/>
    <property type="match status" value="1"/>
</dbReference>
<feature type="domain" description="Integrase catalytic" evidence="3">
    <location>
        <begin position="265"/>
        <end position="432"/>
    </location>
</feature>
<accession>A0ABM0YJK2</accession>
<dbReference type="RefSeq" id="XP_010501984.1">
    <property type="nucleotide sequence ID" value="XM_010503682.1"/>
</dbReference>
<sequence length="555" mass="62288">MTTFKIDFILEGLTDDFKTVVYQIEGRDTSPSFVEVYEKFLNYESKLAAKATAAPVLPATAHNVSYRGSNSNNRHHGRSNNRNTQSSSYRPNYTPRLYNGKCQICGVHGHSARRCSQLQLHASSYTPGVSPVVSPTPWQPRAHMAAANMYNAGNWIVDSSATHHLTSDLNNLALHQPYTSGEEVTIADGSGLPITRIGSAILPTPTGSLTLKDVLYVPDVQKNLISVYRMCNTNGVSVHFFPAYFQVNDFHTGVPFLQGRTKNELYEWPVTILFARSFFASLTPKTVSVDNFKYYLVIVDHFTRYTCFYPLKLKSHVRDTFTTFTALVENKFWRKIDTLYSDNGGEFIALHPFLTAHGITHLTTPPHTPEHNGISERKHRHVVETGLTLLSKSSMPMTYWTYAFSPAVYLINRMPTSVLGNESPYVKLFGSAPNYQKLRIFGCMCFPWLRPYTPHKLAAHSAPCVFLGYSLTQSAYLCLDRATRRIYTSRHVQFDETLFPFATPPNTQPRPSSPDQTPDTRPTYIHVVTSPLSTALSSSPPVQPPSCLDSHHTLS</sequence>
<feature type="region of interest" description="Disordered" evidence="2">
    <location>
        <begin position="502"/>
        <end position="555"/>
    </location>
</feature>
<dbReference type="PANTHER" id="PTHR42648:SF26">
    <property type="entry name" value="INTEGRASE CATALYTIC DOMAIN-CONTAINING PROTEIN"/>
    <property type="match status" value="1"/>
</dbReference>
<dbReference type="PANTHER" id="PTHR42648">
    <property type="entry name" value="TRANSPOSASE, PUTATIVE-RELATED"/>
    <property type="match status" value="1"/>
</dbReference>
<dbReference type="PROSITE" id="PS50994">
    <property type="entry name" value="INTEGRASE"/>
    <property type="match status" value="1"/>
</dbReference>
<dbReference type="InterPro" id="IPR036397">
    <property type="entry name" value="RNaseH_sf"/>
</dbReference>
<gene>
    <name evidence="5" type="primary">LOC104779327</name>
</gene>
<evidence type="ECO:0000313" key="4">
    <source>
        <dbReference type="Proteomes" id="UP000694864"/>
    </source>
</evidence>
<reference evidence="5" key="2">
    <citation type="submission" date="2025-08" db="UniProtKB">
        <authorList>
            <consortium name="RefSeq"/>
        </authorList>
    </citation>
    <scope>IDENTIFICATION</scope>
    <source>
        <tissue evidence="5">Leaf</tissue>
    </source>
</reference>
<evidence type="ECO:0000256" key="2">
    <source>
        <dbReference type="SAM" id="MobiDB-lite"/>
    </source>
</evidence>
<evidence type="ECO:0000259" key="3">
    <source>
        <dbReference type="PROSITE" id="PS50994"/>
    </source>
</evidence>
<keyword evidence="1" id="KW-0378">Hydrolase</keyword>
<feature type="region of interest" description="Disordered" evidence="2">
    <location>
        <begin position="64"/>
        <end position="92"/>
    </location>
</feature>
<keyword evidence="4" id="KW-1185">Reference proteome</keyword>
<feature type="compositionally biased region" description="Pro residues" evidence="2">
    <location>
        <begin position="502"/>
        <end position="512"/>
    </location>
</feature>
<dbReference type="InterPro" id="IPR001584">
    <property type="entry name" value="Integrase_cat-core"/>
</dbReference>
<dbReference type="InterPro" id="IPR012337">
    <property type="entry name" value="RNaseH-like_sf"/>
</dbReference>
<dbReference type="Pfam" id="PF22936">
    <property type="entry name" value="Pol_BBD"/>
    <property type="match status" value="1"/>
</dbReference>
<dbReference type="InterPro" id="IPR039537">
    <property type="entry name" value="Retrotran_Ty1/copia-like"/>
</dbReference>